<reference evidence="1 2" key="1">
    <citation type="submission" date="2024-09" db="EMBL/GenBank/DDBJ databases">
        <authorList>
            <person name="Sun Q."/>
            <person name="Mori K."/>
        </authorList>
    </citation>
    <scope>NUCLEOTIDE SEQUENCE [LARGE SCALE GENOMIC DNA]</scope>
    <source>
        <strain evidence="1 2">CGMCC 1.15906</strain>
    </source>
</reference>
<dbReference type="InterPro" id="IPR029062">
    <property type="entry name" value="Class_I_gatase-like"/>
</dbReference>
<protein>
    <recommendedName>
        <fullName evidence="3">Alpha-L-rhamnosidase six-hairpin glycosidase domain-containing protein</fullName>
    </recommendedName>
</protein>
<accession>A0ABV6QQS8</accession>
<dbReference type="SUPFAM" id="SSF89372">
    <property type="entry name" value="Fucose-specific lectin"/>
    <property type="match status" value="1"/>
</dbReference>
<dbReference type="InterPro" id="IPR008928">
    <property type="entry name" value="6-hairpin_glycosidase_sf"/>
</dbReference>
<dbReference type="Gene3D" id="3.40.50.880">
    <property type="match status" value="1"/>
</dbReference>
<comment type="caution">
    <text evidence="1">The sequence shown here is derived from an EMBL/GenBank/DDBJ whole genome shotgun (WGS) entry which is preliminary data.</text>
</comment>
<proteinExistence type="predicted"/>
<sequence>MVAIPSGVWAVFGSPGAFTAELARAEIPHELCEDLAGTGLERYDAVLVLADGGADPVRLDDAAAGALTAWLQAGGTAYVEYAVDGAGLLPAAVGPVRDVRFDRIFGAASLSLGLEPLSILDPRSAKMLPVGRPVDATELLTYGKVAGTHRALFGPPEESWPALLELPVGTGRLLYASTALSCWEHGRYRPALRWRALIQGVLGSLSGRLPRETIEVFTEPRVWVASGEPVRLVVRSSTPPESDLPLTAEEPGRYVSEPMILPDGDHSFEIGDTSAVLTVGPRAERYRRMVDRGIDWFHRAGLFFGAPDGSAGVAEGLSGELGPDGRPQIRPVHRGDGYVQVAYAFGQYAQLTGQPGHALIAGNLMAVVEDRMQLTDLNPLYGSFEPRGPRTDLTGTNNLFADDNGWMSLFALLTGRTLSGLRGIESLLRTANTALGLQPDPWRTPSTMLVQGWDELARTPIENGLDLSSHWQSSALSAYLVGYGTTGDPRYLDVACRGLDHQAAAFPRTRLETSRTCEAIRFILPLAGGYHYTGNPLYLETLRKIGRYLASKQDSNGGFVEWDGKCPASNEAYGVDEAAIFAANGDRVTDQLYASGFAALSLPIAHRVTGEAMFGDLATGILDYLSRIQINDGEPRLDGTWMRAFDLDAWEYYGSNADVGWGPYCVETGWSHAPTLIGAMLQLTGADFFPPVTSAPEPVATVRAEFAAIAAGQWTEPTLQRRADGAIIRTQGGVATVLGGLIAAGPPVWVDNPADGTVEVYARGADGHLHHSYLDRRLGQGRWQQVGELRIADDPSVVYNPGAMEVEVYALGTDGLIHHTSMIDVRGGHTPWEPVGDLRFTASPAVRYDEELRTVRLTARCTAGRERRTIKANRWHVPWQDHSTWITA</sequence>
<name>A0ABV6QQS8_9ACTN</name>
<evidence type="ECO:0000313" key="1">
    <source>
        <dbReference type="EMBL" id="MFC0626982.1"/>
    </source>
</evidence>
<evidence type="ECO:0000313" key="2">
    <source>
        <dbReference type="Proteomes" id="UP001589890"/>
    </source>
</evidence>
<gene>
    <name evidence="1" type="ORF">ACFFGN_23075</name>
</gene>
<organism evidence="1 2">
    <name type="scientific">Kribbella deserti</name>
    <dbReference type="NCBI Taxonomy" id="1926257"/>
    <lineage>
        <taxon>Bacteria</taxon>
        <taxon>Bacillati</taxon>
        <taxon>Actinomycetota</taxon>
        <taxon>Actinomycetes</taxon>
        <taxon>Propionibacteriales</taxon>
        <taxon>Kribbellaceae</taxon>
        <taxon>Kribbella</taxon>
    </lineage>
</organism>
<dbReference type="Gene3D" id="2.120.10.70">
    <property type="entry name" value="Fucose-specific lectin"/>
    <property type="match status" value="1"/>
</dbReference>
<dbReference type="EMBL" id="JBHLTC010000030">
    <property type="protein sequence ID" value="MFC0626982.1"/>
    <property type="molecule type" value="Genomic_DNA"/>
</dbReference>
<dbReference type="SUPFAM" id="SSF48208">
    <property type="entry name" value="Six-hairpin glycosidases"/>
    <property type="match status" value="2"/>
</dbReference>
<dbReference type="Proteomes" id="UP001589890">
    <property type="component" value="Unassembled WGS sequence"/>
</dbReference>
<evidence type="ECO:0008006" key="3">
    <source>
        <dbReference type="Google" id="ProtNLM"/>
    </source>
</evidence>
<keyword evidence="2" id="KW-1185">Reference proteome</keyword>